<dbReference type="InterPro" id="IPR002938">
    <property type="entry name" value="FAD-bd"/>
</dbReference>
<name>A0A3L7IWL4_9MICO</name>
<dbReference type="InterPro" id="IPR050631">
    <property type="entry name" value="PheA/TfdB_FAD_monoxygenase"/>
</dbReference>
<dbReference type="PRINTS" id="PR00420">
    <property type="entry name" value="RNGMNOXGNASE"/>
</dbReference>
<keyword evidence="3" id="KW-0503">Monooxygenase</keyword>
<dbReference type="OrthoDB" id="4246007at2"/>
<dbReference type="Pfam" id="PF01494">
    <property type="entry name" value="FAD_binding_3"/>
    <property type="match status" value="1"/>
</dbReference>
<dbReference type="Proteomes" id="UP000282460">
    <property type="component" value="Unassembled WGS sequence"/>
</dbReference>
<dbReference type="Gene3D" id="3.50.50.60">
    <property type="entry name" value="FAD/NAD(P)-binding domain"/>
    <property type="match status" value="1"/>
</dbReference>
<gene>
    <name evidence="3" type="ORF">D9V28_11530</name>
</gene>
<accession>A0A3L7IWL4</accession>
<evidence type="ECO:0000313" key="3">
    <source>
        <dbReference type="EMBL" id="RLQ82593.1"/>
    </source>
</evidence>
<sequence>MHMPHTEVDFVVVGAGPVGMTAAALLSESGFSVLVLEKSATTSNEPKAISLDDESLRTYAQAGLAEKILSLVVPGTGTAYYGADGNLLFRAGAEIPYRLGYPFKNPFAQPDLERLLVNELGRRPAVTVRFNARLTELDSSKDGIRASFTSEHGTETVSARFLLGADGGRSTVRSLLGITMSGRAHDENWLVVDTLGDSHGERFGMHHGNPARPHVIVPGLNGRCRYEFRLFEGEGNAGDEPSLALLQSVLAPYRTLTAAEIDRAVIYRFNGLIADSWQRGSSFLLGDAAHMMPPFAGQGLNSGIRDAANLCWKLLAVAAGHAPEHTLASYQSERFAHARATIRLSERLGRVVMTTSPRLAAFRDEAIERALTTEEGRDFFEHMRYRPDPRFTEGLLAATADAPTGRQIGQPRCFDTSSAAVSLLDDLTGSGWALFRVEQFDEAWPTELMDFVAAVGIRTFDVPLTEIFPRASSADGALVDVDGRLFAEFEPYRGRYVLVRPDHVVAAAWLPIELDVVFAIIREWWVTSPTPAPRELTNA</sequence>
<keyword evidence="1" id="KW-0560">Oxidoreductase</keyword>
<dbReference type="SUPFAM" id="SSF51905">
    <property type="entry name" value="FAD/NAD(P)-binding domain"/>
    <property type="match status" value="1"/>
</dbReference>
<keyword evidence="4" id="KW-1185">Reference proteome</keyword>
<dbReference type="PANTHER" id="PTHR43476:SF3">
    <property type="entry name" value="FAD-BINDING MONOOXYGENASE"/>
    <property type="match status" value="1"/>
</dbReference>
<dbReference type="AlphaFoldDB" id="A0A3L7IWL4"/>
<organism evidence="3 4">
    <name type="scientific">Mycetocola zhadangensis</name>
    <dbReference type="NCBI Taxonomy" id="1164595"/>
    <lineage>
        <taxon>Bacteria</taxon>
        <taxon>Bacillati</taxon>
        <taxon>Actinomycetota</taxon>
        <taxon>Actinomycetes</taxon>
        <taxon>Micrococcales</taxon>
        <taxon>Microbacteriaceae</taxon>
        <taxon>Mycetocola</taxon>
    </lineage>
</organism>
<dbReference type="Gene3D" id="3.30.70.2450">
    <property type="match status" value="1"/>
</dbReference>
<dbReference type="GO" id="GO:0019622">
    <property type="term" value="P:3-(3-hydroxy)phenylpropionate catabolic process"/>
    <property type="evidence" value="ECO:0007669"/>
    <property type="project" value="TreeGrafter"/>
</dbReference>
<evidence type="ECO:0000313" key="4">
    <source>
        <dbReference type="Proteomes" id="UP000282460"/>
    </source>
</evidence>
<dbReference type="EMBL" id="RCWJ01000003">
    <property type="protein sequence ID" value="RLQ82593.1"/>
    <property type="molecule type" value="Genomic_DNA"/>
</dbReference>
<feature type="domain" description="FAD-binding" evidence="2">
    <location>
        <begin position="8"/>
        <end position="343"/>
    </location>
</feature>
<protein>
    <submittedName>
        <fullName evidence="3">Monooxygenase</fullName>
    </submittedName>
</protein>
<dbReference type="Gene3D" id="3.40.30.120">
    <property type="match status" value="1"/>
</dbReference>
<dbReference type="InterPro" id="IPR036188">
    <property type="entry name" value="FAD/NAD-bd_sf"/>
</dbReference>
<evidence type="ECO:0000256" key="1">
    <source>
        <dbReference type="ARBA" id="ARBA00023002"/>
    </source>
</evidence>
<dbReference type="GO" id="GO:0071949">
    <property type="term" value="F:FAD binding"/>
    <property type="evidence" value="ECO:0007669"/>
    <property type="project" value="InterPro"/>
</dbReference>
<dbReference type="GO" id="GO:0008688">
    <property type="term" value="F:3-(3-hydroxyphenyl)propionate hydroxylase activity"/>
    <property type="evidence" value="ECO:0007669"/>
    <property type="project" value="TreeGrafter"/>
</dbReference>
<reference evidence="3 4" key="1">
    <citation type="submission" date="2018-10" db="EMBL/GenBank/DDBJ databases">
        <authorList>
            <person name="Li J."/>
        </authorList>
    </citation>
    <scope>NUCLEOTIDE SEQUENCE [LARGE SCALE GENOMIC DNA]</scope>
    <source>
        <strain evidence="3 4">ZD1-4</strain>
    </source>
</reference>
<dbReference type="PANTHER" id="PTHR43476">
    <property type="entry name" value="3-(3-HYDROXY-PHENYL)PROPIONATE/3-HYDROXYCINNAMIC ACID HYDROXYLASE"/>
    <property type="match status" value="1"/>
</dbReference>
<comment type="caution">
    <text evidence="3">The sequence shown here is derived from an EMBL/GenBank/DDBJ whole genome shotgun (WGS) entry which is preliminary data.</text>
</comment>
<evidence type="ECO:0000259" key="2">
    <source>
        <dbReference type="Pfam" id="PF01494"/>
    </source>
</evidence>
<proteinExistence type="predicted"/>